<comment type="caution">
    <text evidence="4">The sequence shown here is derived from an EMBL/GenBank/DDBJ whole genome shotgun (WGS) entry which is preliminary data.</text>
</comment>
<comment type="similarity">
    <text evidence="1">Belongs to the PrpD family.</text>
</comment>
<organism evidence="4 5">
    <name type="scientific">Marinicauda algicola</name>
    <dbReference type="NCBI Taxonomy" id="2029849"/>
    <lineage>
        <taxon>Bacteria</taxon>
        <taxon>Pseudomonadati</taxon>
        <taxon>Pseudomonadota</taxon>
        <taxon>Alphaproteobacteria</taxon>
        <taxon>Maricaulales</taxon>
        <taxon>Maricaulaceae</taxon>
        <taxon>Marinicauda</taxon>
    </lineage>
</organism>
<dbReference type="InterPro" id="IPR005656">
    <property type="entry name" value="MmgE_PrpD"/>
</dbReference>
<protein>
    <submittedName>
        <fullName evidence="4">MmgE/PrpD family protein</fullName>
    </submittedName>
</protein>
<dbReference type="InterPro" id="IPR042183">
    <property type="entry name" value="MmgE/PrpD_sf_1"/>
</dbReference>
<reference evidence="4 5" key="1">
    <citation type="journal article" date="2017" name="Int. J. Syst. Evol. Microbiol.">
        <title>Marinicauda algicola sp. nov., isolated from a marine red alga Rhodosorus marinus.</title>
        <authorList>
            <person name="Jeong S.E."/>
            <person name="Jeon S.H."/>
            <person name="Chun B.H."/>
            <person name="Kim D.W."/>
            <person name="Jeon C.O."/>
        </authorList>
    </citation>
    <scope>NUCLEOTIDE SEQUENCE [LARGE SCALE GENOMIC DNA]</scope>
    <source>
        <strain evidence="4 5">JCM 31718</strain>
    </source>
</reference>
<keyword evidence="5" id="KW-1185">Reference proteome</keyword>
<accession>A0A4S2H3I5</accession>
<evidence type="ECO:0000313" key="4">
    <source>
        <dbReference type="EMBL" id="TGY90177.1"/>
    </source>
</evidence>
<feature type="domain" description="MmgE/PrpD N-terminal" evidence="2">
    <location>
        <begin position="27"/>
        <end position="246"/>
    </location>
</feature>
<dbReference type="GO" id="GO:0016829">
    <property type="term" value="F:lyase activity"/>
    <property type="evidence" value="ECO:0007669"/>
    <property type="project" value="InterPro"/>
</dbReference>
<dbReference type="Proteomes" id="UP000308054">
    <property type="component" value="Unassembled WGS sequence"/>
</dbReference>
<dbReference type="InterPro" id="IPR042188">
    <property type="entry name" value="MmgE/PrpD_sf_2"/>
</dbReference>
<dbReference type="PANTHER" id="PTHR16943:SF8">
    <property type="entry name" value="2-METHYLCITRATE DEHYDRATASE"/>
    <property type="match status" value="1"/>
</dbReference>
<dbReference type="Pfam" id="PF03972">
    <property type="entry name" value="MmgE_PrpD_N"/>
    <property type="match status" value="1"/>
</dbReference>
<dbReference type="EMBL" id="SRXW01000001">
    <property type="protein sequence ID" value="TGY90177.1"/>
    <property type="molecule type" value="Genomic_DNA"/>
</dbReference>
<dbReference type="AlphaFoldDB" id="A0A4S2H3I5"/>
<dbReference type="InterPro" id="IPR036148">
    <property type="entry name" value="MmgE/PrpD_sf"/>
</dbReference>
<dbReference type="InterPro" id="IPR045336">
    <property type="entry name" value="MmgE_PrpD_N"/>
</dbReference>
<dbReference type="InterPro" id="IPR045337">
    <property type="entry name" value="MmgE_PrpD_C"/>
</dbReference>
<evidence type="ECO:0000256" key="1">
    <source>
        <dbReference type="ARBA" id="ARBA00006174"/>
    </source>
</evidence>
<sequence>MSGQSFAPVTRRLAAILARPVSHGDKSRAARALLDWTGCAVAGAASAAGRAVRAALAEEAAGPCTVIGGAGRAPLAASLANGAVGNVLEMDDVDKRAILHPGPTVIPAAFALAQAKDASTDEFLAGLVRGYEAVIRLGRTVGPGHYAFWHNTGTCGPVGAAAACASLLGLDAERTAHALALAATQASGFWQTRHEPASMAKQLHTARAAHAGLFAARLAAEGFQGPLTVFEGEQGFFAATCPGAEAEDVVAQLDSGWKIHEVSVKPWPACRHAHPAIDAALALRAQGVRPQDIDRIELSTYADAVKFCDRVRPQSVIEAKFSLQHSVAVALIEGPPRLCHFEAGAFEREDVRALAAKVRVRAAEPWDGAYPAHYGAGLRAVLGGGREIAHRQRDALGDPENPLPEERLTQKAEALCAAGGMDAAAAARLIAAALSLGEGGALDTYAAALPREAAS</sequence>
<dbReference type="Gene3D" id="3.30.1330.120">
    <property type="entry name" value="2-methylcitrate dehydratase PrpD"/>
    <property type="match status" value="1"/>
</dbReference>
<dbReference type="Pfam" id="PF19305">
    <property type="entry name" value="MmgE_PrpD_C"/>
    <property type="match status" value="1"/>
</dbReference>
<dbReference type="RefSeq" id="WP_135994675.1">
    <property type="nucleotide sequence ID" value="NZ_CP071057.1"/>
</dbReference>
<evidence type="ECO:0000259" key="3">
    <source>
        <dbReference type="Pfam" id="PF19305"/>
    </source>
</evidence>
<name>A0A4S2H3I5_9PROT</name>
<evidence type="ECO:0000313" key="5">
    <source>
        <dbReference type="Proteomes" id="UP000308054"/>
    </source>
</evidence>
<dbReference type="Gene3D" id="1.10.4100.10">
    <property type="entry name" value="2-methylcitrate dehydratase PrpD"/>
    <property type="match status" value="1"/>
</dbReference>
<gene>
    <name evidence="4" type="ORF">E5163_03365</name>
</gene>
<feature type="domain" description="MmgE/PrpD C-terminal" evidence="3">
    <location>
        <begin position="267"/>
        <end position="431"/>
    </location>
</feature>
<dbReference type="PANTHER" id="PTHR16943">
    <property type="entry name" value="2-METHYLCITRATE DEHYDRATASE-RELATED"/>
    <property type="match status" value="1"/>
</dbReference>
<dbReference type="OrthoDB" id="9795089at2"/>
<dbReference type="SUPFAM" id="SSF103378">
    <property type="entry name" value="2-methylcitrate dehydratase PrpD"/>
    <property type="match status" value="1"/>
</dbReference>
<proteinExistence type="inferred from homology"/>
<evidence type="ECO:0000259" key="2">
    <source>
        <dbReference type="Pfam" id="PF03972"/>
    </source>
</evidence>